<sequence>MVNWWHATLGSSLGISVAFQANKSAFSLKQAFNCFLAKSGSLVPIFTPLVRSSPRGMSSNSPSVMG</sequence>
<dbReference type="AlphaFoldDB" id="A0A392SVJ5"/>
<evidence type="ECO:0000313" key="1">
    <source>
        <dbReference type="EMBL" id="MCI52254.1"/>
    </source>
</evidence>
<dbReference type="EMBL" id="LXQA010444449">
    <property type="protein sequence ID" value="MCI52254.1"/>
    <property type="molecule type" value="Genomic_DNA"/>
</dbReference>
<protein>
    <submittedName>
        <fullName evidence="1">Uncharacterized protein</fullName>
    </submittedName>
</protein>
<accession>A0A392SVJ5</accession>
<reference evidence="1 2" key="1">
    <citation type="journal article" date="2018" name="Front. Plant Sci.">
        <title>Red Clover (Trifolium pratense) and Zigzag Clover (T. medium) - A Picture of Genomic Similarities and Differences.</title>
        <authorList>
            <person name="Dluhosova J."/>
            <person name="Istvanek J."/>
            <person name="Nedelnik J."/>
            <person name="Repkova J."/>
        </authorList>
    </citation>
    <scope>NUCLEOTIDE SEQUENCE [LARGE SCALE GENOMIC DNA]</scope>
    <source>
        <strain evidence="2">cv. 10/8</strain>
        <tissue evidence="1">Leaf</tissue>
    </source>
</reference>
<dbReference type="Proteomes" id="UP000265520">
    <property type="component" value="Unassembled WGS sequence"/>
</dbReference>
<keyword evidence="2" id="KW-1185">Reference proteome</keyword>
<evidence type="ECO:0000313" key="2">
    <source>
        <dbReference type="Proteomes" id="UP000265520"/>
    </source>
</evidence>
<proteinExistence type="predicted"/>
<feature type="non-terminal residue" evidence="1">
    <location>
        <position position="66"/>
    </location>
</feature>
<comment type="caution">
    <text evidence="1">The sequence shown here is derived from an EMBL/GenBank/DDBJ whole genome shotgun (WGS) entry which is preliminary data.</text>
</comment>
<name>A0A392SVJ5_9FABA</name>
<organism evidence="1 2">
    <name type="scientific">Trifolium medium</name>
    <dbReference type="NCBI Taxonomy" id="97028"/>
    <lineage>
        <taxon>Eukaryota</taxon>
        <taxon>Viridiplantae</taxon>
        <taxon>Streptophyta</taxon>
        <taxon>Embryophyta</taxon>
        <taxon>Tracheophyta</taxon>
        <taxon>Spermatophyta</taxon>
        <taxon>Magnoliopsida</taxon>
        <taxon>eudicotyledons</taxon>
        <taxon>Gunneridae</taxon>
        <taxon>Pentapetalae</taxon>
        <taxon>rosids</taxon>
        <taxon>fabids</taxon>
        <taxon>Fabales</taxon>
        <taxon>Fabaceae</taxon>
        <taxon>Papilionoideae</taxon>
        <taxon>50 kb inversion clade</taxon>
        <taxon>NPAAA clade</taxon>
        <taxon>Hologalegina</taxon>
        <taxon>IRL clade</taxon>
        <taxon>Trifolieae</taxon>
        <taxon>Trifolium</taxon>
    </lineage>
</organism>